<dbReference type="AlphaFoldDB" id="A0A6N9Q7W9"/>
<protein>
    <submittedName>
        <fullName evidence="1">Uncharacterized protein</fullName>
    </submittedName>
</protein>
<gene>
    <name evidence="1" type="ORF">ERL59_17520</name>
</gene>
<dbReference type="EMBL" id="SIJB01000040">
    <property type="protein sequence ID" value="NBI30753.1"/>
    <property type="molecule type" value="Genomic_DNA"/>
</dbReference>
<organism evidence="1 2">
    <name type="scientific">Chengkuizengella marina</name>
    <dbReference type="NCBI Taxonomy" id="2507566"/>
    <lineage>
        <taxon>Bacteria</taxon>
        <taxon>Bacillati</taxon>
        <taxon>Bacillota</taxon>
        <taxon>Bacilli</taxon>
        <taxon>Bacillales</taxon>
        <taxon>Paenibacillaceae</taxon>
        <taxon>Chengkuizengella</taxon>
    </lineage>
</organism>
<reference evidence="1 2" key="1">
    <citation type="submission" date="2019-01" db="EMBL/GenBank/DDBJ databases">
        <title>Chengkuizengella sp. nov., isolated from deep-sea sediment of East Pacific Ocean.</title>
        <authorList>
            <person name="Yang J."/>
            <person name="Lai Q."/>
            <person name="Shao Z."/>
        </authorList>
    </citation>
    <scope>NUCLEOTIDE SEQUENCE [LARGE SCALE GENOMIC DNA]</scope>
    <source>
        <strain evidence="1 2">YPA3-1-1</strain>
    </source>
</reference>
<dbReference type="Proteomes" id="UP000448943">
    <property type="component" value="Unassembled WGS sequence"/>
</dbReference>
<sequence length="106" mass="12444">MSSELDLDYGLIKPLSIPKNSKVPDLFSGRSSEEEYDLYFRLKRNNPDLIDWSKNCILLYEDQLHDLDGTSLEAIEKYEILKGWLNVFQVTLEKWVDISQSEQRES</sequence>
<dbReference type="OrthoDB" id="2988719at2"/>
<dbReference type="RefSeq" id="WP_160647565.1">
    <property type="nucleotide sequence ID" value="NZ_SIJB01000040.1"/>
</dbReference>
<evidence type="ECO:0000313" key="1">
    <source>
        <dbReference type="EMBL" id="NBI30753.1"/>
    </source>
</evidence>
<comment type="caution">
    <text evidence="1">The sequence shown here is derived from an EMBL/GenBank/DDBJ whole genome shotgun (WGS) entry which is preliminary data.</text>
</comment>
<proteinExistence type="predicted"/>
<keyword evidence="2" id="KW-1185">Reference proteome</keyword>
<evidence type="ECO:0000313" key="2">
    <source>
        <dbReference type="Proteomes" id="UP000448943"/>
    </source>
</evidence>
<name>A0A6N9Q7W9_9BACL</name>
<accession>A0A6N9Q7W9</accession>